<dbReference type="CDD" id="cd02980">
    <property type="entry name" value="TRX_Fd_family"/>
    <property type="match status" value="1"/>
</dbReference>
<reference evidence="4" key="1">
    <citation type="journal article" date="2019" name="Int. J. Syst. Evol. Microbiol.">
        <title>The Global Catalogue of Microorganisms (GCM) 10K type strain sequencing project: providing services to taxonomists for standard genome sequencing and annotation.</title>
        <authorList>
            <consortium name="The Broad Institute Genomics Platform"/>
            <consortium name="The Broad Institute Genome Sequencing Center for Infectious Disease"/>
            <person name="Wu L."/>
            <person name="Ma J."/>
        </authorList>
    </citation>
    <scope>NUCLEOTIDE SEQUENCE [LARGE SCALE GENOMIC DNA]</scope>
    <source>
        <strain evidence="4">NBRC 102122</strain>
    </source>
</reference>
<keyword evidence="2" id="KW-0456">Lyase</keyword>
<dbReference type="RefSeq" id="WP_244770196.1">
    <property type="nucleotide sequence ID" value="NZ_BSOP01000060.1"/>
</dbReference>
<keyword evidence="1" id="KW-0479">Metal-binding</keyword>
<dbReference type="Pfam" id="PF01257">
    <property type="entry name" value="2Fe-2S_thioredx"/>
    <property type="match status" value="1"/>
</dbReference>
<dbReference type="Gene3D" id="3.40.50.1400">
    <property type="match status" value="1"/>
</dbReference>
<sequence length="265" mass="28557">MTTKSTSPSSSPPAPDAVLLLAKSAFAAAPHQDMRRLATLAEGLAGARIVRFAFTEQGTPSLREALLDLVEENAGRILLVPLMLPMEPSFHNWLTKTLKRWRAADPRPWPSLSIAASPASSAVMARLIEDLAATSQDLDLSAPARLAAEGSLVPAQKRRVLVCQGGPCNSAGADAIWGHLRNQQERQKLRVTGDGVMTAKSTCLGPCNLSPVLQVFPEGTYYGGVTEEAVDRIIAEHLVGGRIVEAYAYHPTGRKQRLRHLPEQT</sequence>
<keyword evidence="4" id="KW-1185">Reference proteome</keyword>
<proteinExistence type="predicted"/>
<dbReference type="Gene3D" id="3.40.30.10">
    <property type="entry name" value="Glutaredoxin"/>
    <property type="match status" value="1"/>
</dbReference>
<evidence type="ECO:0000256" key="1">
    <source>
        <dbReference type="ARBA" id="ARBA00022723"/>
    </source>
</evidence>
<dbReference type="InterPro" id="IPR002762">
    <property type="entry name" value="CbiX-like"/>
</dbReference>
<name>A0ABQ5ZVU5_9HYPH</name>
<comment type="caution">
    <text evidence="3">The sequence shown here is derived from an EMBL/GenBank/DDBJ whole genome shotgun (WGS) entry which is preliminary data.</text>
</comment>
<dbReference type="InterPro" id="IPR036249">
    <property type="entry name" value="Thioredoxin-like_sf"/>
</dbReference>
<evidence type="ECO:0000313" key="3">
    <source>
        <dbReference type="EMBL" id="GLR54804.1"/>
    </source>
</evidence>
<dbReference type="SUPFAM" id="SSF52833">
    <property type="entry name" value="Thioredoxin-like"/>
    <property type="match status" value="1"/>
</dbReference>
<dbReference type="EMBL" id="BSOP01000060">
    <property type="protein sequence ID" value="GLR54804.1"/>
    <property type="molecule type" value="Genomic_DNA"/>
</dbReference>
<evidence type="ECO:0008006" key="5">
    <source>
        <dbReference type="Google" id="ProtNLM"/>
    </source>
</evidence>
<gene>
    <name evidence="3" type="ORF">GCM10007923_60230</name>
</gene>
<evidence type="ECO:0000313" key="4">
    <source>
        <dbReference type="Proteomes" id="UP001156702"/>
    </source>
</evidence>
<dbReference type="Proteomes" id="UP001156702">
    <property type="component" value="Unassembled WGS sequence"/>
</dbReference>
<dbReference type="SUPFAM" id="SSF53800">
    <property type="entry name" value="Chelatase"/>
    <property type="match status" value="1"/>
</dbReference>
<organism evidence="3 4">
    <name type="scientific">Shinella yambaruensis</name>
    <dbReference type="NCBI Taxonomy" id="415996"/>
    <lineage>
        <taxon>Bacteria</taxon>
        <taxon>Pseudomonadati</taxon>
        <taxon>Pseudomonadota</taxon>
        <taxon>Alphaproteobacteria</taxon>
        <taxon>Hyphomicrobiales</taxon>
        <taxon>Rhizobiaceae</taxon>
        <taxon>Shinella</taxon>
    </lineage>
</organism>
<dbReference type="Pfam" id="PF01903">
    <property type="entry name" value="CbiX"/>
    <property type="match status" value="1"/>
</dbReference>
<accession>A0ABQ5ZVU5</accession>
<protein>
    <recommendedName>
        <fullName evidence="5">NADH:ubiquinone oxidoreductase</fullName>
    </recommendedName>
</protein>
<evidence type="ECO:0000256" key="2">
    <source>
        <dbReference type="ARBA" id="ARBA00023239"/>
    </source>
</evidence>